<dbReference type="EMBL" id="CAJPIZ010023631">
    <property type="protein sequence ID" value="CAG2118277.1"/>
    <property type="molecule type" value="Genomic_DNA"/>
</dbReference>
<gene>
    <name evidence="1" type="ORF">OSB1V03_LOCUS18229</name>
</gene>
<accession>A0A7R9LF08</accession>
<dbReference type="AlphaFoldDB" id="A0A7R9LF08"/>
<evidence type="ECO:0000313" key="1">
    <source>
        <dbReference type="EMBL" id="CAD7640466.1"/>
    </source>
</evidence>
<reference evidence="1" key="1">
    <citation type="submission" date="2020-11" db="EMBL/GenBank/DDBJ databases">
        <authorList>
            <person name="Tran Van P."/>
        </authorList>
    </citation>
    <scope>NUCLEOTIDE SEQUENCE</scope>
</reference>
<name>A0A7R9LF08_9ACAR</name>
<sequence length="474" mass="54291">DPWDRKWDVDYNTKDLTAQLTRIDSPGRYVFPYSHRDMKFPSTGLDFDLVFESKHAQSKLLMSMEPGDLNGGTIRFYKVEKYGTEQLFDGNTTRPEFLLSTGQQIVAMIRGYRRESTSSANIRYKYEVVDSQCSQYKQITETENVPTVLLPDNQAMQTLHQYKCVNIYEHHDVSARFELQLDQFKAFINSADIMTVSDGLSQQCPPLAVIEQQLLDTYWRTKYLQSTANTITVTYESRRVVNTTPSDDNLIGIQTVYHGFNYRFPAYVDTYNLRLNLNTTTHIQSTPVIYTFETDNEHQLVLELNASVILPGSSDQPLFNVYDNVDRDVSDRHKLITLYSRLYGPAIIPSNTNQLKLVFHQRVDYQLIVRRVLRAGNCNTTADWHSITGFNVNINTTNLCHLLIPGRADRTNTSVILRSTYVKHGAPEDWIGIYKSVMNLDEPNPPIIGMTNVGLMTNMPDVILAANETYTLQV</sequence>
<protein>
    <submittedName>
        <fullName evidence="1">Uncharacterized protein</fullName>
    </submittedName>
</protein>
<dbReference type="Proteomes" id="UP000759131">
    <property type="component" value="Unassembled WGS sequence"/>
</dbReference>
<feature type="non-terminal residue" evidence="1">
    <location>
        <position position="474"/>
    </location>
</feature>
<keyword evidence="2" id="KW-1185">Reference proteome</keyword>
<feature type="non-terminal residue" evidence="1">
    <location>
        <position position="1"/>
    </location>
</feature>
<proteinExistence type="predicted"/>
<dbReference type="EMBL" id="OC878206">
    <property type="protein sequence ID" value="CAD7640466.1"/>
    <property type="molecule type" value="Genomic_DNA"/>
</dbReference>
<evidence type="ECO:0000313" key="2">
    <source>
        <dbReference type="Proteomes" id="UP000759131"/>
    </source>
</evidence>
<organism evidence="1">
    <name type="scientific">Medioppia subpectinata</name>
    <dbReference type="NCBI Taxonomy" id="1979941"/>
    <lineage>
        <taxon>Eukaryota</taxon>
        <taxon>Metazoa</taxon>
        <taxon>Ecdysozoa</taxon>
        <taxon>Arthropoda</taxon>
        <taxon>Chelicerata</taxon>
        <taxon>Arachnida</taxon>
        <taxon>Acari</taxon>
        <taxon>Acariformes</taxon>
        <taxon>Sarcoptiformes</taxon>
        <taxon>Oribatida</taxon>
        <taxon>Brachypylina</taxon>
        <taxon>Oppioidea</taxon>
        <taxon>Oppiidae</taxon>
        <taxon>Medioppia</taxon>
    </lineage>
</organism>